<name>A0ABQ9AUW2_9ROSI</name>
<comment type="caution">
    <text evidence="12">The sequence shown here is derived from an EMBL/GenBank/DDBJ whole genome shotgun (WGS) entry which is preliminary data.</text>
</comment>
<dbReference type="Proteomes" id="UP001141253">
    <property type="component" value="Chromosome 13"/>
</dbReference>
<evidence type="ECO:0000256" key="8">
    <source>
        <dbReference type="ARBA" id="ARBA00023163"/>
    </source>
</evidence>
<dbReference type="Pfam" id="PF00320">
    <property type="entry name" value="GATA"/>
    <property type="match status" value="1"/>
</dbReference>
<proteinExistence type="inferred from homology"/>
<comment type="similarity">
    <text evidence="1">Belongs to the type IV zinc-finger family. Class A subfamily.</text>
</comment>
<dbReference type="PANTHER" id="PTHR45658:SF143">
    <property type="entry name" value="GATA-TYPE DOMAIN-CONTAINING PROTEIN"/>
    <property type="match status" value="1"/>
</dbReference>
<dbReference type="SMART" id="SM00401">
    <property type="entry name" value="ZnF_GATA"/>
    <property type="match status" value="1"/>
</dbReference>
<reference evidence="12" key="2">
    <citation type="journal article" date="2023" name="Int. J. Mol. Sci.">
        <title>De Novo Assembly and Annotation of 11 Diverse Shrub Willow (Salix) Genomes Reveals Novel Gene Organization in Sex-Linked Regions.</title>
        <authorList>
            <person name="Hyden B."/>
            <person name="Feng K."/>
            <person name="Yates T.B."/>
            <person name="Jawdy S."/>
            <person name="Cereghino C."/>
            <person name="Smart L.B."/>
            <person name="Muchero W."/>
        </authorList>
    </citation>
    <scope>NUCLEOTIDE SEQUENCE</scope>
    <source>
        <tissue evidence="12">Shoot tip</tissue>
    </source>
</reference>
<feature type="domain" description="GATA-type" evidence="11">
    <location>
        <begin position="191"/>
        <end position="227"/>
    </location>
</feature>
<dbReference type="Gene3D" id="3.30.50.10">
    <property type="entry name" value="Erythroid Transcription Factor GATA-1, subunit A"/>
    <property type="match status" value="1"/>
</dbReference>
<evidence type="ECO:0000259" key="11">
    <source>
        <dbReference type="PROSITE" id="PS50114"/>
    </source>
</evidence>
<evidence type="ECO:0000256" key="2">
    <source>
        <dbReference type="ARBA" id="ARBA00022723"/>
    </source>
</evidence>
<evidence type="ECO:0000256" key="7">
    <source>
        <dbReference type="ARBA" id="ARBA00023159"/>
    </source>
</evidence>
<sequence>MDICRNVTLSAEYHQQEKVLASPPPCPKLGAASAATTLPLDDLFSAQNTEVDFSLEWLSVFVEDCLSSTGNCLPAPTVEAQKPNTEDTPPKTWKQETPRSRTPISIEEASNPGKVKKQEEKAFCSDPPLLQQTYWLADSELIMPRKEDSSSTGMDSEVREESRSDQGKVGAAAGSGGGRDRFKVVESNNGQQQPRRCAHCLAQRTPQWRAGPLGPKTLCNACGVRYKSGRLLPEYRPAKSPTFVSFLHSNSHKKVMEMRMASDQW</sequence>
<reference evidence="12" key="1">
    <citation type="submission" date="2022-10" db="EMBL/GenBank/DDBJ databases">
        <authorList>
            <person name="Hyden B.L."/>
            <person name="Feng K."/>
            <person name="Yates T."/>
            <person name="Jawdy S."/>
            <person name="Smart L.B."/>
            <person name="Muchero W."/>
        </authorList>
    </citation>
    <scope>NUCLEOTIDE SEQUENCE</scope>
    <source>
        <tissue evidence="12">Shoot tip</tissue>
    </source>
</reference>
<keyword evidence="2" id="KW-0479">Metal-binding</keyword>
<evidence type="ECO:0000313" key="13">
    <source>
        <dbReference type="Proteomes" id="UP001141253"/>
    </source>
</evidence>
<evidence type="ECO:0000256" key="1">
    <source>
        <dbReference type="ARBA" id="ARBA00005694"/>
    </source>
</evidence>
<evidence type="ECO:0000256" key="4">
    <source>
        <dbReference type="ARBA" id="ARBA00022833"/>
    </source>
</evidence>
<feature type="region of interest" description="Disordered" evidence="10">
    <location>
        <begin position="76"/>
        <end position="120"/>
    </location>
</feature>
<dbReference type="InterPro" id="IPR013088">
    <property type="entry name" value="Znf_NHR/GATA"/>
</dbReference>
<evidence type="ECO:0000256" key="10">
    <source>
        <dbReference type="SAM" id="MobiDB-lite"/>
    </source>
</evidence>
<feature type="region of interest" description="Disordered" evidence="10">
    <location>
        <begin position="141"/>
        <end position="181"/>
    </location>
</feature>
<dbReference type="InterPro" id="IPR051140">
    <property type="entry name" value="GATA_TF"/>
</dbReference>
<evidence type="ECO:0000256" key="3">
    <source>
        <dbReference type="ARBA" id="ARBA00022771"/>
    </source>
</evidence>
<dbReference type="InterPro" id="IPR000679">
    <property type="entry name" value="Znf_GATA"/>
</dbReference>
<keyword evidence="13" id="KW-1185">Reference proteome</keyword>
<feature type="compositionally biased region" description="Basic and acidic residues" evidence="10">
    <location>
        <begin position="84"/>
        <end position="99"/>
    </location>
</feature>
<evidence type="ECO:0000313" key="12">
    <source>
        <dbReference type="EMBL" id="KAJ6360160.1"/>
    </source>
</evidence>
<feature type="compositionally biased region" description="Basic and acidic residues" evidence="10">
    <location>
        <begin position="156"/>
        <end position="166"/>
    </location>
</feature>
<dbReference type="CDD" id="cd00202">
    <property type="entry name" value="ZnF_GATA"/>
    <property type="match status" value="1"/>
</dbReference>
<evidence type="ECO:0000256" key="9">
    <source>
        <dbReference type="PROSITE-ProRule" id="PRU00094"/>
    </source>
</evidence>
<organism evidence="12 13">
    <name type="scientific">Salix suchowensis</name>
    <dbReference type="NCBI Taxonomy" id="1278906"/>
    <lineage>
        <taxon>Eukaryota</taxon>
        <taxon>Viridiplantae</taxon>
        <taxon>Streptophyta</taxon>
        <taxon>Embryophyta</taxon>
        <taxon>Tracheophyta</taxon>
        <taxon>Spermatophyta</taxon>
        <taxon>Magnoliopsida</taxon>
        <taxon>eudicotyledons</taxon>
        <taxon>Gunneridae</taxon>
        <taxon>Pentapetalae</taxon>
        <taxon>rosids</taxon>
        <taxon>fabids</taxon>
        <taxon>Malpighiales</taxon>
        <taxon>Salicaceae</taxon>
        <taxon>Saliceae</taxon>
        <taxon>Salix</taxon>
    </lineage>
</organism>
<keyword evidence="3 9" id="KW-0863">Zinc-finger</keyword>
<gene>
    <name evidence="12" type="ORF">OIU77_004217</name>
</gene>
<dbReference type="PROSITE" id="PS50114">
    <property type="entry name" value="GATA_ZN_FINGER_2"/>
    <property type="match status" value="1"/>
</dbReference>
<dbReference type="EMBL" id="JAPFFI010000015">
    <property type="protein sequence ID" value="KAJ6360160.1"/>
    <property type="molecule type" value="Genomic_DNA"/>
</dbReference>
<keyword evidence="8" id="KW-0804">Transcription</keyword>
<keyword evidence="7" id="KW-0010">Activator</keyword>
<keyword evidence="6" id="KW-0238">DNA-binding</keyword>
<evidence type="ECO:0000256" key="5">
    <source>
        <dbReference type="ARBA" id="ARBA00023015"/>
    </source>
</evidence>
<protein>
    <recommendedName>
        <fullName evidence="11">GATA-type domain-containing protein</fullName>
    </recommendedName>
</protein>
<dbReference type="PROSITE" id="PS00344">
    <property type="entry name" value="GATA_ZN_FINGER_1"/>
    <property type="match status" value="1"/>
</dbReference>
<dbReference type="PANTHER" id="PTHR45658">
    <property type="entry name" value="GATA TRANSCRIPTION FACTOR"/>
    <property type="match status" value="1"/>
</dbReference>
<keyword evidence="5" id="KW-0805">Transcription regulation</keyword>
<evidence type="ECO:0000256" key="6">
    <source>
        <dbReference type="ARBA" id="ARBA00023125"/>
    </source>
</evidence>
<dbReference type="SUPFAM" id="SSF57716">
    <property type="entry name" value="Glucocorticoid receptor-like (DNA-binding domain)"/>
    <property type="match status" value="1"/>
</dbReference>
<accession>A0ABQ9AUW2</accession>
<keyword evidence="4" id="KW-0862">Zinc</keyword>